<keyword evidence="5" id="KW-1185">Reference proteome</keyword>
<feature type="region of interest" description="Disordered" evidence="1">
    <location>
        <begin position="1"/>
        <end position="35"/>
    </location>
</feature>
<dbReference type="Proteomes" id="UP000237846">
    <property type="component" value="Unassembled WGS sequence"/>
</dbReference>
<reference evidence="4 5" key="1">
    <citation type="submission" date="2018-03" db="EMBL/GenBank/DDBJ databases">
        <title>Genomic Encyclopedia of Archaeal and Bacterial Type Strains, Phase II (KMG-II): from individual species to whole genera.</title>
        <authorList>
            <person name="Goeker M."/>
        </authorList>
    </citation>
    <scope>NUCLEOTIDE SEQUENCE [LARGE SCALE GENOMIC DNA]</scope>
    <source>
        <strain evidence="4 5">DSM 45601</strain>
    </source>
</reference>
<dbReference type="AlphaFoldDB" id="A0A2T0PV84"/>
<evidence type="ECO:0000313" key="4">
    <source>
        <dbReference type="EMBL" id="PRX95439.1"/>
    </source>
</evidence>
<feature type="transmembrane region" description="Helical" evidence="2">
    <location>
        <begin position="324"/>
        <end position="342"/>
    </location>
</feature>
<dbReference type="InterPro" id="IPR012429">
    <property type="entry name" value="HGSNAT_cat"/>
</dbReference>
<feature type="transmembrane region" description="Helical" evidence="2">
    <location>
        <begin position="349"/>
        <end position="373"/>
    </location>
</feature>
<feature type="domain" description="Heparan-alpha-glucosaminide N-acetyltransferase catalytic" evidence="3">
    <location>
        <begin position="39"/>
        <end position="258"/>
    </location>
</feature>
<comment type="caution">
    <text evidence="4">The sequence shown here is derived from an EMBL/GenBank/DDBJ whole genome shotgun (WGS) entry which is preliminary data.</text>
</comment>
<name>A0A2T0PV84_9ACTN</name>
<feature type="compositionally biased region" description="Basic and acidic residues" evidence="1">
    <location>
        <begin position="1"/>
        <end position="13"/>
    </location>
</feature>
<feature type="transmembrane region" description="Helical" evidence="2">
    <location>
        <begin position="212"/>
        <end position="233"/>
    </location>
</feature>
<evidence type="ECO:0000256" key="1">
    <source>
        <dbReference type="SAM" id="MobiDB-lite"/>
    </source>
</evidence>
<evidence type="ECO:0000259" key="3">
    <source>
        <dbReference type="Pfam" id="PF07786"/>
    </source>
</evidence>
<gene>
    <name evidence="4" type="ORF">CLV72_10946</name>
</gene>
<feature type="transmembrane region" description="Helical" evidence="2">
    <location>
        <begin position="49"/>
        <end position="66"/>
    </location>
</feature>
<accession>A0A2T0PV84</accession>
<feature type="transmembrane region" description="Helical" evidence="2">
    <location>
        <begin position="385"/>
        <end position="403"/>
    </location>
</feature>
<feature type="transmembrane region" description="Helical" evidence="2">
    <location>
        <begin position="245"/>
        <end position="266"/>
    </location>
</feature>
<sequence length="437" mass="45767">MEHRDPSTARADADVVATAEPTDADAPRAATRDPASGGRLVGVDIARSLAIFGMFTVHTGVAFLAGDANELVYELTRGRSSILFAFLAGISLAIISGRAEPKTGAEGRRTLWKVAARALILLLVGSVLTTLDSGVSVILNYYGCFFLLALPFLRLRARGLAIAAAVAALAGPQLSFALRWGFEYGPLPWAWLDTARAVDPVAALSGEGFTDFLLLGTYPALTFLAFLLAGMAVGRLDLGSAQVRFTLLGAGGLLALLGYGLSSYALHGGGILARLAAGPSASPYPMPEGTEVEESLGRWHGTVPADDPGWLFVATPHSGTTFEILGSAGTALAVLALCLFLGDRLRWALYPLAAVGSMPFTVYTLHVVILAVMNEPASPLGFIDAVPEFFLIGTLLFATAWRLTLGRGPLERAVAAASNAAADAFTRPAPPEESSRR</sequence>
<evidence type="ECO:0000256" key="2">
    <source>
        <dbReference type="SAM" id="Phobius"/>
    </source>
</evidence>
<feature type="transmembrane region" description="Helical" evidence="2">
    <location>
        <begin position="111"/>
        <end position="128"/>
    </location>
</feature>
<dbReference type="OrthoDB" id="4966979at2"/>
<dbReference type="Pfam" id="PF07786">
    <property type="entry name" value="HGSNAT_cat"/>
    <property type="match status" value="1"/>
</dbReference>
<protein>
    <submittedName>
        <fullName evidence="4">Uncharacterized protein DUF1624</fullName>
    </submittedName>
</protein>
<feature type="transmembrane region" description="Helical" evidence="2">
    <location>
        <begin position="160"/>
        <end position="182"/>
    </location>
</feature>
<proteinExistence type="predicted"/>
<keyword evidence="2" id="KW-0812">Transmembrane</keyword>
<dbReference type="EMBL" id="PVZC01000009">
    <property type="protein sequence ID" value="PRX95439.1"/>
    <property type="molecule type" value="Genomic_DNA"/>
</dbReference>
<evidence type="ECO:0000313" key="5">
    <source>
        <dbReference type="Proteomes" id="UP000237846"/>
    </source>
</evidence>
<keyword evidence="2" id="KW-0472">Membrane</keyword>
<feature type="transmembrane region" description="Helical" evidence="2">
    <location>
        <begin position="78"/>
        <end position="99"/>
    </location>
</feature>
<organism evidence="4 5">
    <name type="scientific">Allonocardiopsis opalescens</name>
    <dbReference type="NCBI Taxonomy" id="1144618"/>
    <lineage>
        <taxon>Bacteria</taxon>
        <taxon>Bacillati</taxon>
        <taxon>Actinomycetota</taxon>
        <taxon>Actinomycetes</taxon>
        <taxon>Streptosporangiales</taxon>
        <taxon>Allonocardiopsis</taxon>
    </lineage>
</organism>
<dbReference type="RefSeq" id="WP_106251500.1">
    <property type="nucleotide sequence ID" value="NZ_PVZC01000009.1"/>
</dbReference>
<feature type="transmembrane region" description="Helical" evidence="2">
    <location>
        <begin position="134"/>
        <end position="153"/>
    </location>
</feature>
<keyword evidence="2" id="KW-1133">Transmembrane helix</keyword>